<dbReference type="EMBL" id="JAALLS010000012">
    <property type="protein sequence ID" value="NGP88737.1"/>
    <property type="molecule type" value="Genomic_DNA"/>
</dbReference>
<comment type="caution">
    <text evidence="1">The sequence shown here is derived from an EMBL/GenBank/DDBJ whole genome shotgun (WGS) entry which is preliminary data.</text>
</comment>
<protein>
    <submittedName>
        <fullName evidence="1">Uncharacterized protein</fullName>
    </submittedName>
</protein>
<organism evidence="1 2">
    <name type="scientific">Fodinibius halophilus</name>
    <dbReference type="NCBI Taxonomy" id="1736908"/>
    <lineage>
        <taxon>Bacteria</taxon>
        <taxon>Pseudomonadati</taxon>
        <taxon>Balneolota</taxon>
        <taxon>Balneolia</taxon>
        <taxon>Balneolales</taxon>
        <taxon>Balneolaceae</taxon>
        <taxon>Fodinibius</taxon>
    </lineage>
</organism>
<dbReference type="Proteomes" id="UP000479132">
    <property type="component" value="Unassembled WGS sequence"/>
</dbReference>
<gene>
    <name evidence="1" type="ORF">G3569_10245</name>
</gene>
<accession>A0A6M1T3T4</accession>
<name>A0A6M1T3T4_9BACT</name>
<evidence type="ECO:0000313" key="1">
    <source>
        <dbReference type="EMBL" id="NGP88737.1"/>
    </source>
</evidence>
<evidence type="ECO:0000313" key="2">
    <source>
        <dbReference type="Proteomes" id="UP000479132"/>
    </source>
</evidence>
<dbReference type="RefSeq" id="WP_165268780.1">
    <property type="nucleotide sequence ID" value="NZ_JAALLS010000012.1"/>
</dbReference>
<sequence length="107" mass="12625">MSEKTMPTKRDLMKLRFEVISEDEKINRPLCQGDYREVVTYLKKRDVDGLNVIAVDIDSWSSMDPISAKEFLKWYELIVLPQFKEATYNKEVEIYFPSQQLELAEKA</sequence>
<proteinExistence type="predicted"/>
<reference evidence="1 2" key="1">
    <citation type="submission" date="2020-02" db="EMBL/GenBank/DDBJ databases">
        <title>Aliifodinibius halophilus 2W32, complete genome.</title>
        <authorList>
            <person name="Li Y."/>
            <person name="Wu S."/>
        </authorList>
    </citation>
    <scope>NUCLEOTIDE SEQUENCE [LARGE SCALE GENOMIC DNA]</scope>
    <source>
        <strain evidence="1 2">2W32</strain>
    </source>
</reference>
<dbReference type="AlphaFoldDB" id="A0A6M1T3T4"/>
<keyword evidence="2" id="KW-1185">Reference proteome</keyword>